<gene>
    <name evidence="2" type="ORF">E1B28_007992</name>
</gene>
<comment type="caution">
    <text evidence="2">The sequence shown here is derived from an EMBL/GenBank/DDBJ whole genome shotgun (WGS) entry which is preliminary data.</text>
</comment>
<evidence type="ECO:0000313" key="2">
    <source>
        <dbReference type="EMBL" id="KAG7094392.1"/>
    </source>
</evidence>
<sequence>MPILPSSTTTTPFLDMFYSLEYAPGPGYQFFAALFNNCVDNYKLADWDYGYKRNESDPNDKSPILYLDKPSPPPELFGIELRQCVEGEILLPGHVSIPRIEYEQLSRLASQDALCANKFRTKAVRDRAERKAYKEATQFGTGGFGYIDPITKAKREKAKGREELLHGTGQSSSSSIVVDE</sequence>
<dbReference type="AlphaFoldDB" id="A0A9P7S307"/>
<keyword evidence="3" id="KW-1185">Reference proteome</keyword>
<dbReference type="RefSeq" id="XP_043010862.1">
    <property type="nucleotide sequence ID" value="XM_043152775.1"/>
</dbReference>
<dbReference type="GeneID" id="66077068"/>
<proteinExistence type="predicted"/>
<accession>A0A9P7S307</accession>
<organism evidence="2 3">
    <name type="scientific">Marasmius oreades</name>
    <name type="common">fairy-ring Marasmius</name>
    <dbReference type="NCBI Taxonomy" id="181124"/>
    <lineage>
        <taxon>Eukaryota</taxon>
        <taxon>Fungi</taxon>
        <taxon>Dikarya</taxon>
        <taxon>Basidiomycota</taxon>
        <taxon>Agaricomycotina</taxon>
        <taxon>Agaricomycetes</taxon>
        <taxon>Agaricomycetidae</taxon>
        <taxon>Agaricales</taxon>
        <taxon>Marasmiineae</taxon>
        <taxon>Marasmiaceae</taxon>
        <taxon>Marasmius</taxon>
    </lineage>
</organism>
<dbReference type="KEGG" id="more:E1B28_007992"/>
<protein>
    <submittedName>
        <fullName evidence="2">Uncharacterized protein</fullName>
    </submittedName>
</protein>
<feature type="region of interest" description="Disordered" evidence="1">
    <location>
        <begin position="157"/>
        <end position="180"/>
    </location>
</feature>
<evidence type="ECO:0000313" key="3">
    <source>
        <dbReference type="Proteomes" id="UP001049176"/>
    </source>
</evidence>
<reference evidence="2" key="1">
    <citation type="journal article" date="2021" name="Genome Biol. Evol.">
        <title>The assembled and annotated genome of the fairy-ring fungus Marasmius oreades.</title>
        <authorList>
            <person name="Hiltunen M."/>
            <person name="Ament-Velasquez S.L."/>
            <person name="Johannesson H."/>
        </authorList>
    </citation>
    <scope>NUCLEOTIDE SEQUENCE</scope>
    <source>
        <strain evidence="2">03SP1</strain>
    </source>
</reference>
<feature type="compositionally biased region" description="Polar residues" evidence="1">
    <location>
        <begin position="168"/>
        <end position="180"/>
    </location>
</feature>
<dbReference type="OrthoDB" id="3111284at2759"/>
<dbReference type="EMBL" id="CM032184">
    <property type="protein sequence ID" value="KAG7094392.1"/>
    <property type="molecule type" value="Genomic_DNA"/>
</dbReference>
<evidence type="ECO:0000256" key="1">
    <source>
        <dbReference type="SAM" id="MobiDB-lite"/>
    </source>
</evidence>
<name>A0A9P7S307_9AGAR</name>
<dbReference type="Proteomes" id="UP001049176">
    <property type="component" value="Chromosome 4"/>
</dbReference>